<sequence>MTRLTNIFLRLREQSQIWFSRFIILVLLGLIFFVAGGGVSHNKKWQIIQINVEGANAVSTDEVRAIALDKIIGNYFLVYARNNSHLFPVGEINQTLLHTFPRIASVSAVRDDEHTITINISERKPYALWCVEEPSSKDCWFIDEGGFVFDKAPEFSKGVYIEVYGKLVEKKAGEPLRASLPYDRFAIANGFTKLLRENIGKPFRIYIKSEDEIEVTIHTSAKHPFLADVVMRFKDTSDPANLVNNLEKAILTQFPNNIAPKKKLQYIDMRFGNKVIFGFEQ</sequence>
<keyword evidence="3 6" id="KW-0812">Transmembrane</keyword>
<keyword evidence="4 6" id="KW-1133">Transmembrane helix</keyword>
<evidence type="ECO:0000256" key="1">
    <source>
        <dbReference type="ARBA" id="ARBA00022475"/>
    </source>
</evidence>
<protein>
    <recommendedName>
        <fullName evidence="7">POTRA domain-containing protein</fullName>
    </recommendedName>
</protein>
<keyword evidence="6" id="KW-0472">Membrane</keyword>
<evidence type="ECO:0000313" key="8">
    <source>
        <dbReference type="EMBL" id="KKT36602.1"/>
    </source>
</evidence>
<feature type="transmembrane region" description="Helical" evidence="6">
    <location>
        <begin position="18"/>
        <end position="39"/>
    </location>
</feature>
<organism evidence="8 9">
    <name type="scientific">Candidatus Nomurabacteria bacterium GW2011_GWB1_44_12</name>
    <dbReference type="NCBI Taxonomy" id="1618748"/>
    <lineage>
        <taxon>Bacteria</taxon>
        <taxon>Candidatus Nomuraibacteriota</taxon>
    </lineage>
</organism>
<dbReference type="Pfam" id="PF08478">
    <property type="entry name" value="POTRA_1"/>
    <property type="match status" value="1"/>
</dbReference>
<dbReference type="InterPro" id="IPR026579">
    <property type="entry name" value="FtsQ"/>
</dbReference>
<evidence type="ECO:0000259" key="7">
    <source>
        <dbReference type="Pfam" id="PF08478"/>
    </source>
</evidence>
<dbReference type="EMBL" id="LCHP01000005">
    <property type="protein sequence ID" value="KKT36602.1"/>
    <property type="molecule type" value="Genomic_DNA"/>
</dbReference>
<keyword evidence="2" id="KW-0132">Cell division</keyword>
<comment type="caution">
    <text evidence="8">The sequence shown here is derived from an EMBL/GenBank/DDBJ whole genome shotgun (WGS) entry which is preliminary data.</text>
</comment>
<evidence type="ECO:0000256" key="6">
    <source>
        <dbReference type="SAM" id="Phobius"/>
    </source>
</evidence>
<feature type="domain" description="POTRA" evidence="7">
    <location>
        <begin position="49"/>
        <end position="123"/>
    </location>
</feature>
<dbReference type="PANTHER" id="PTHR35851:SF1">
    <property type="entry name" value="CELL DIVISION PROTEIN FTSQ"/>
    <property type="match status" value="1"/>
</dbReference>
<dbReference type="InterPro" id="IPR013685">
    <property type="entry name" value="POTRA_FtsQ_type"/>
</dbReference>
<keyword evidence="5" id="KW-0131">Cell cycle</keyword>
<evidence type="ECO:0000256" key="2">
    <source>
        <dbReference type="ARBA" id="ARBA00022618"/>
    </source>
</evidence>
<dbReference type="PANTHER" id="PTHR35851">
    <property type="entry name" value="CELL DIVISION PROTEIN FTSQ"/>
    <property type="match status" value="1"/>
</dbReference>
<dbReference type="Proteomes" id="UP000033815">
    <property type="component" value="Unassembled WGS sequence"/>
</dbReference>
<dbReference type="GO" id="GO:0090529">
    <property type="term" value="P:cell septum assembly"/>
    <property type="evidence" value="ECO:0007669"/>
    <property type="project" value="InterPro"/>
</dbReference>
<gene>
    <name evidence="8" type="ORF">UW25_C0005G0084</name>
</gene>
<accession>A0A837I9P2</accession>
<reference evidence="8 9" key="1">
    <citation type="journal article" date="2015" name="Nature">
        <title>rRNA introns, odd ribosomes, and small enigmatic genomes across a large radiation of phyla.</title>
        <authorList>
            <person name="Brown C.T."/>
            <person name="Hug L.A."/>
            <person name="Thomas B.C."/>
            <person name="Sharon I."/>
            <person name="Castelle C.J."/>
            <person name="Singh A."/>
            <person name="Wilkins M.J."/>
            <person name="Williams K.H."/>
            <person name="Banfield J.F."/>
        </authorList>
    </citation>
    <scope>NUCLEOTIDE SEQUENCE [LARGE SCALE GENOMIC DNA]</scope>
</reference>
<keyword evidence="1" id="KW-1003">Cell membrane</keyword>
<evidence type="ECO:0000256" key="3">
    <source>
        <dbReference type="ARBA" id="ARBA00022692"/>
    </source>
</evidence>
<name>A0A837I9P2_9BACT</name>
<evidence type="ECO:0000313" key="9">
    <source>
        <dbReference type="Proteomes" id="UP000033815"/>
    </source>
</evidence>
<evidence type="ECO:0000256" key="5">
    <source>
        <dbReference type="ARBA" id="ARBA00023306"/>
    </source>
</evidence>
<evidence type="ECO:0000256" key="4">
    <source>
        <dbReference type="ARBA" id="ARBA00022989"/>
    </source>
</evidence>
<proteinExistence type="predicted"/>
<dbReference type="AlphaFoldDB" id="A0A837I9P2"/>